<dbReference type="InterPro" id="IPR051049">
    <property type="entry name" value="Dienelactone_hydrolase-like"/>
</dbReference>
<keyword evidence="3" id="KW-1185">Reference proteome</keyword>
<dbReference type="GO" id="GO:0016787">
    <property type="term" value="F:hydrolase activity"/>
    <property type="evidence" value="ECO:0007669"/>
    <property type="project" value="UniProtKB-KW"/>
</dbReference>
<dbReference type="RefSeq" id="WP_106342945.1">
    <property type="nucleotide sequence ID" value="NZ_PVTZ01000011.1"/>
</dbReference>
<proteinExistence type="predicted"/>
<accession>A0ABX5EQ32</accession>
<dbReference type="Gene3D" id="3.40.50.1820">
    <property type="entry name" value="alpha/beta hydrolase"/>
    <property type="match status" value="1"/>
</dbReference>
<organism evidence="2 3">
    <name type="scientific">Laceyella sediminis</name>
    <dbReference type="NCBI Taxonomy" id="573074"/>
    <lineage>
        <taxon>Bacteria</taxon>
        <taxon>Bacillati</taxon>
        <taxon>Bacillota</taxon>
        <taxon>Bacilli</taxon>
        <taxon>Bacillales</taxon>
        <taxon>Thermoactinomycetaceae</taxon>
        <taxon>Laceyella</taxon>
    </lineage>
</organism>
<dbReference type="PANTHER" id="PTHR46623:SF6">
    <property type="entry name" value="ALPHA_BETA-HYDROLASES SUPERFAMILY PROTEIN"/>
    <property type="match status" value="1"/>
</dbReference>
<dbReference type="InterPro" id="IPR029058">
    <property type="entry name" value="AB_hydrolase_fold"/>
</dbReference>
<comment type="caution">
    <text evidence="2">The sequence shown here is derived from an EMBL/GenBank/DDBJ whole genome shotgun (WGS) entry which is preliminary data.</text>
</comment>
<dbReference type="SUPFAM" id="SSF53474">
    <property type="entry name" value="alpha/beta-Hydrolases"/>
    <property type="match status" value="1"/>
</dbReference>
<evidence type="ECO:0000313" key="3">
    <source>
        <dbReference type="Proteomes" id="UP000238836"/>
    </source>
</evidence>
<dbReference type="PANTHER" id="PTHR46623">
    <property type="entry name" value="CARBOXYMETHYLENEBUTENOLIDASE-RELATED"/>
    <property type="match status" value="1"/>
</dbReference>
<keyword evidence="2" id="KW-0378">Hydrolase</keyword>
<protein>
    <submittedName>
        <fullName evidence="2">Dienelactone hydrolase</fullName>
    </submittedName>
</protein>
<dbReference type="Pfam" id="PF01738">
    <property type="entry name" value="DLH"/>
    <property type="match status" value="1"/>
</dbReference>
<name>A0ABX5EQ32_9BACL</name>
<dbReference type="EMBL" id="PVTZ01000011">
    <property type="protein sequence ID" value="PRZ12863.1"/>
    <property type="molecule type" value="Genomic_DNA"/>
</dbReference>
<sequence>MIRHNHGSAVAVVVLHEIYGLNRHVDEVCLNWSRLGYDVVAPDLLAGRVYAYEQESDAYRAFMEGVGFAKAAGDVRVLLDELWTTYTQVFVVGYSIGATIGWMVAKQGGGMDGLVGYYGSRIRDYVDMPPRCPAMLFFPEKEASFDVTRLRDELSAMGGVQVRLFPGEHGFADPFSGRCATLSAKEADGLSISFIRGLQQG</sequence>
<dbReference type="InterPro" id="IPR002925">
    <property type="entry name" value="Dienelactn_hydro"/>
</dbReference>
<reference evidence="2 3" key="1">
    <citation type="submission" date="2018-03" db="EMBL/GenBank/DDBJ databases">
        <title>Genomic Encyclopedia of Archaeal and Bacterial Type Strains, Phase II (KMG-II): from individual species to whole genera.</title>
        <authorList>
            <person name="Goeker M."/>
        </authorList>
    </citation>
    <scope>NUCLEOTIDE SEQUENCE [LARGE SCALE GENOMIC DNA]</scope>
    <source>
        <strain evidence="2 3">RHA1</strain>
    </source>
</reference>
<dbReference type="Proteomes" id="UP000238836">
    <property type="component" value="Unassembled WGS sequence"/>
</dbReference>
<evidence type="ECO:0000313" key="2">
    <source>
        <dbReference type="EMBL" id="PRZ12863.1"/>
    </source>
</evidence>
<feature type="domain" description="Dienelactone hydrolase" evidence="1">
    <location>
        <begin position="9"/>
        <end position="177"/>
    </location>
</feature>
<evidence type="ECO:0000259" key="1">
    <source>
        <dbReference type="Pfam" id="PF01738"/>
    </source>
</evidence>
<gene>
    <name evidence="2" type="ORF">CLV36_11177</name>
</gene>